<reference evidence="2" key="1">
    <citation type="submission" date="2017-08" db="EMBL/GenBank/DDBJ databases">
        <title>Haloferax marisrubri sp. nov., isolated from the Discovery deep brine-seawater interface in the Red Sea.</title>
        <authorList>
            <person name="Zhang G."/>
            <person name="Stingl U."/>
        </authorList>
    </citation>
    <scope>NUCLEOTIDE SEQUENCE [LARGE SCALE GENOMIC DNA]</scope>
    <source>
        <strain evidence="2">SB3</strain>
    </source>
</reference>
<evidence type="ECO:0000256" key="1">
    <source>
        <dbReference type="SAM" id="MobiDB-lite"/>
    </source>
</evidence>
<evidence type="ECO:0000313" key="3">
    <source>
        <dbReference type="Proteomes" id="UP000053621"/>
    </source>
</evidence>
<dbReference type="Proteomes" id="UP000053621">
    <property type="component" value="Unassembled WGS sequence"/>
</dbReference>
<keyword evidence="3" id="KW-1185">Reference proteome</keyword>
<sequence length="74" mass="8273">MERGKRFPRWTTTHGEQTSSDATEHSAVGPIGRRGPALIFFDAVRYLMSTANSHDLGERRADTDERRTEAPPCA</sequence>
<feature type="compositionally biased region" description="Basic and acidic residues" evidence="1">
    <location>
        <begin position="55"/>
        <end position="74"/>
    </location>
</feature>
<protein>
    <submittedName>
        <fullName evidence="2">Uncharacterized protein</fullName>
    </submittedName>
</protein>
<proteinExistence type="predicted"/>
<dbReference type="EMBL" id="LOPW02000003">
    <property type="protein sequence ID" value="POG57131.1"/>
    <property type="molecule type" value="Genomic_DNA"/>
</dbReference>
<dbReference type="AlphaFoldDB" id="A0A2P4NVF5"/>
<feature type="region of interest" description="Disordered" evidence="1">
    <location>
        <begin position="51"/>
        <end position="74"/>
    </location>
</feature>
<accession>A0A2P4NVF5</accession>
<feature type="region of interest" description="Disordered" evidence="1">
    <location>
        <begin position="1"/>
        <end position="33"/>
    </location>
</feature>
<evidence type="ECO:0000313" key="2">
    <source>
        <dbReference type="EMBL" id="POG57131.1"/>
    </source>
</evidence>
<organism evidence="2 3">
    <name type="scientific">Haloferax marisrubri</name>
    <dbReference type="NCBI Taxonomy" id="1544719"/>
    <lineage>
        <taxon>Archaea</taxon>
        <taxon>Methanobacteriati</taxon>
        <taxon>Methanobacteriota</taxon>
        <taxon>Stenosarchaea group</taxon>
        <taxon>Halobacteria</taxon>
        <taxon>Halobacteriales</taxon>
        <taxon>Haloferacaceae</taxon>
        <taxon>Haloferax</taxon>
    </lineage>
</organism>
<comment type="caution">
    <text evidence="2">The sequence shown here is derived from an EMBL/GenBank/DDBJ whole genome shotgun (WGS) entry which is preliminary data.</text>
</comment>
<gene>
    <name evidence="2" type="ORF">AUR65_001585</name>
</gene>
<feature type="compositionally biased region" description="Polar residues" evidence="1">
    <location>
        <begin position="10"/>
        <end position="21"/>
    </location>
</feature>
<name>A0A2P4NVF5_9EURY</name>